<evidence type="ECO:0000313" key="2">
    <source>
        <dbReference type="Proteomes" id="UP000290289"/>
    </source>
</evidence>
<dbReference type="AlphaFoldDB" id="A0A498J273"/>
<organism evidence="1 2">
    <name type="scientific">Malus domestica</name>
    <name type="common">Apple</name>
    <name type="synonym">Pyrus malus</name>
    <dbReference type="NCBI Taxonomy" id="3750"/>
    <lineage>
        <taxon>Eukaryota</taxon>
        <taxon>Viridiplantae</taxon>
        <taxon>Streptophyta</taxon>
        <taxon>Embryophyta</taxon>
        <taxon>Tracheophyta</taxon>
        <taxon>Spermatophyta</taxon>
        <taxon>Magnoliopsida</taxon>
        <taxon>eudicotyledons</taxon>
        <taxon>Gunneridae</taxon>
        <taxon>Pentapetalae</taxon>
        <taxon>rosids</taxon>
        <taxon>fabids</taxon>
        <taxon>Rosales</taxon>
        <taxon>Rosaceae</taxon>
        <taxon>Amygdaloideae</taxon>
        <taxon>Maleae</taxon>
        <taxon>Malus</taxon>
    </lineage>
</organism>
<evidence type="ECO:0000313" key="1">
    <source>
        <dbReference type="EMBL" id="RXH87933.1"/>
    </source>
</evidence>
<dbReference type="STRING" id="3750.A0A498J273"/>
<protein>
    <submittedName>
        <fullName evidence="1">Uncharacterized protein</fullName>
    </submittedName>
</protein>
<keyword evidence="2" id="KW-1185">Reference proteome</keyword>
<proteinExistence type="predicted"/>
<dbReference type="EMBL" id="RDQH01000336">
    <property type="protein sequence ID" value="RXH87933.1"/>
    <property type="molecule type" value="Genomic_DNA"/>
</dbReference>
<accession>A0A498J273</accession>
<name>A0A498J273_MALDO</name>
<dbReference type="Proteomes" id="UP000290289">
    <property type="component" value="Chromosome 10"/>
</dbReference>
<gene>
    <name evidence="1" type="ORF">DVH24_037578</name>
</gene>
<comment type="caution">
    <text evidence="1">The sequence shown here is derived from an EMBL/GenBank/DDBJ whole genome shotgun (WGS) entry which is preliminary data.</text>
</comment>
<reference evidence="1 2" key="1">
    <citation type="submission" date="2018-10" db="EMBL/GenBank/DDBJ databases">
        <title>A high-quality apple genome assembly.</title>
        <authorList>
            <person name="Hu J."/>
        </authorList>
    </citation>
    <scope>NUCLEOTIDE SEQUENCE [LARGE SCALE GENOMIC DNA]</scope>
    <source>
        <strain evidence="2">cv. HFTH1</strain>
        <tissue evidence="1">Young leaf</tissue>
    </source>
</reference>
<sequence>MNAGVPTDRGHAVEPDHSQIVMLLIPHQISDCSIFCQIETEELVHQVCLPRNGYYIQLQRGTEISTLKDEGRKAWETCREALSAFGISIEEGEKMLGKAFGLVHSPYWGENRKTEVPKFEIVF</sequence>